<dbReference type="SUPFAM" id="SSF160991">
    <property type="entry name" value="CV3147-like"/>
    <property type="match status" value="1"/>
</dbReference>
<sequence>MSWTLTADAIGDLARGAAVLGTGGGGDPYIGSLLARQALAQHGPVTVVGLDEVPDDALVLTVAMMGAPTVMVEKLPSLDEVVAPVHALATYLGRPVTHVACAEIGGVNSTIPVAAAAALGLPLLDADGMGRAFPELQMVLPTLYDVTASPLAFSDEKGNVGVLQTVDNHWTERIARVACVEMGCSVMISGFPMSGAVAREALVGGSLSHSLAIGSGIAEARLAKTDPVAATVARLGGREFFAGKVVDVERATTTGFARGRARIEAPAVESDAAEALELSFQNEHLVAQSGDVTYATTPDLIIVLDAESGEPITTEGLRYGQRVRVVAAPSDPRWHTAEALAMVGPGYFGYDLPSHRFDGTPERELVEAGA</sequence>
<dbReference type="Gene3D" id="2.40.390.10">
    <property type="entry name" value="CV3147-like"/>
    <property type="match status" value="1"/>
</dbReference>
<evidence type="ECO:0000259" key="1">
    <source>
        <dbReference type="Pfam" id="PF06032"/>
    </source>
</evidence>
<evidence type="ECO:0000313" key="3">
    <source>
        <dbReference type="EMBL" id="MDN4614647.1"/>
    </source>
</evidence>
<dbReference type="InterPro" id="IPR048350">
    <property type="entry name" value="S-Me-THD-like_C"/>
</dbReference>
<dbReference type="Proteomes" id="UP001174208">
    <property type="component" value="Unassembled WGS sequence"/>
</dbReference>
<dbReference type="EMBL" id="JAROCF010000001">
    <property type="protein sequence ID" value="MDN4614647.1"/>
    <property type="molecule type" value="Genomic_DNA"/>
</dbReference>
<dbReference type="InterPro" id="IPR010318">
    <property type="entry name" value="S-Me-THD_N"/>
</dbReference>
<proteinExistence type="predicted"/>
<dbReference type="Pfam" id="PF06032">
    <property type="entry name" value="S-Me-THD_N"/>
    <property type="match status" value="1"/>
</dbReference>
<dbReference type="RefSeq" id="WP_301210756.1">
    <property type="nucleotide sequence ID" value="NZ_JAROCF010000001.1"/>
</dbReference>
<reference evidence="3" key="1">
    <citation type="submission" date="2023-06" db="EMBL/GenBank/DDBJ databases">
        <title>MT1 and MT2 Draft Genomes of Novel Species.</title>
        <authorList>
            <person name="Venkateswaran K."/>
        </authorList>
    </citation>
    <scope>NUCLEOTIDE SEQUENCE</scope>
    <source>
        <strain evidence="3">F6_8S_P_1B</strain>
    </source>
</reference>
<feature type="domain" description="S-Me-THD-like C-terminal" evidence="2">
    <location>
        <begin position="167"/>
        <end position="353"/>
    </location>
</feature>
<dbReference type="Gene3D" id="3.40.1610.10">
    <property type="entry name" value="CV3147-like domain"/>
    <property type="match status" value="1"/>
</dbReference>
<organism evidence="3 4">
    <name type="scientific">Leifsonia williamsii</name>
    <dbReference type="NCBI Taxonomy" id="3035919"/>
    <lineage>
        <taxon>Bacteria</taxon>
        <taxon>Bacillati</taxon>
        <taxon>Actinomycetota</taxon>
        <taxon>Actinomycetes</taxon>
        <taxon>Micrococcales</taxon>
        <taxon>Microbacteriaceae</taxon>
        <taxon>Leifsonia</taxon>
    </lineage>
</organism>
<protein>
    <submittedName>
        <fullName evidence="3">DUF917 domain-containing protein</fullName>
    </submittedName>
</protein>
<feature type="domain" description="S-Me-THD N-terminal" evidence="1">
    <location>
        <begin position="9"/>
        <end position="164"/>
    </location>
</feature>
<keyword evidence="4" id="KW-1185">Reference proteome</keyword>
<dbReference type="Pfam" id="PF20906">
    <property type="entry name" value="S-Me-THD_C"/>
    <property type="match status" value="1"/>
</dbReference>
<name>A0ABT8KCB6_9MICO</name>
<dbReference type="InterPro" id="IPR024071">
    <property type="entry name" value="S-Me-THD_C_sf"/>
</dbReference>
<accession>A0ABT8KCB6</accession>
<evidence type="ECO:0000313" key="4">
    <source>
        <dbReference type="Proteomes" id="UP001174208"/>
    </source>
</evidence>
<dbReference type="InterPro" id="IPR027479">
    <property type="entry name" value="S-Me-THD_N_sf"/>
</dbReference>
<evidence type="ECO:0000259" key="2">
    <source>
        <dbReference type="Pfam" id="PF20906"/>
    </source>
</evidence>
<gene>
    <name evidence="3" type="ORF">P5G50_09295</name>
</gene>
<comment type="caution">
    <text evidence="3">The sequence shown here is derived from an EMBL/GenBank/DDBJ whole genome shotgun (WGS) entry which is preliminary data.</text>
</comment>